<dbReference type="SUPFAM" id="SSF51735">
    <property type="entry name" value="NAD(P)-binding Rossmann-fold domains"/>
    <property type="match status" value="1"/>
</dbReference>
<feature type="domain" description="Carrier" evidence="3">
    <location>
        <begin position="570"/>
        <end position="646"/>
    </location>
</feature>
<keyword evidence="2" id="KW-0597">Phosphoprotein</keyword>
<dbReference type="InterPro" id="IPR020806">
    <property type="entry name" value="PKS_PP-bd"/>
</dbReference>
<dbReference type="InterPro" id="IPR036736">
    <property type="entry name" value="ACP-like_sf"/>
</dbReference>
<proteinExistence type="predicted"/>
<dbReference type="Gene3D" id="3.40.50.720">
    <property type="entry name" value="NAD(P)-binding Rossmann-like Domain"/>
    <property type="match status" value="1"/>
</dbReference>
<dbReference type="InterPro" id="IPR051414">
    <property type="entry name" value="Adenylate-forming_Reductase"/>
</dbReference>
<dbReference type="InterPro" id="IPR036291">
    <property type="entry name" value="NAD(P)-bd_dom_sf"/>
</dbReference>
<name>A0A3S4F196_9PEZI</name>
<reference evidence="4 5" key="1">
    <citation type="submission" date="2018-04" db="EMBL/GenBank/DDBJ databases">
        <authorList>
            <person name="Huttner S."/>
            <person name="Dainat J."/>
        </authorList>
    </citation>
    <scope>NUCLEOTIDE SEQUENCE [LARGE SCALE GENOMIC DNA]</scope>
</reference>
<accession>A0A3S4F196</accession>
<gene>
    <name evidence="4" type="ORF">TT172_LOCUS6886</name>
</gene>
<dbReference type="SUPFAM" id="SSF56801">
    <property type="entry name" value="Acetyl-CoA synthetase-like"/>
    <property type="match status" value="1"/>
</dbReference>
<dbReference type="Gene3D" id="1.10.1200.10">
    <property type="entry name" value="ACP-like"/>
    <property type="match status" value="1"/>
</dbReference>
<evidence type="ECO:0000256" key="1">
    <source>
        <dbReference type="ARBA" id="ARBA00022450"/>
    </source>
</evidence>
<evidence type="ECO:0000313" key="4">
    <source>
        <dbReference type="EMBL" id="SPQ24467.1"/>
    </source>
</evidence>
<evidence type="ECO:0000256" key="2">
    <source>
        <dbReference type="ARBA" id="ARBA00022553"/>
    </source>
</evidence>
<organism evidence="4 5">
    <name type="scientific">Thermothielavioides terrestris</name>
    <dbReference type="NCBI Taxonomy" id="2587410"/>
    <lineage>
        <taxon>Eukaryota</taxon>
        <taxon>Fungi</taxon>
        <taxon>Dikarya</taxon>
        <taxon>Ascomycota</taxon>
        <taxon>Pezizomycotina</taxon>
        <taxon>Sordariomycetes</taxon>
        <taxon>Sordariomycetidae</taxon>
        <taxon>Sordariales</taxon>
        <taxon>Chaetomiaceae</taxon>
        <taxon>Thermothielavioides</taxon>
    </lineage>
</organism>
<evidence type="ECO:0000259" key="3">
    <source>
        <dbReference type="PROSITE" id="PS50075"/>
    </source>
</evidence>
<dbReference type="Pfam" id="PF00550">
    <property type="entry name" value="PP-binding"/>
    <property type="match status" value="1"/>
</dbReference>
<dbReference type="InterPro" id="IPR020845">
    <property type="entry name" value="AMP-binding_CS"/>
</dbReference>
<dbReference type="InterPro" id="IPR042099">
    <property type="entry name" value="ANL_N_sf"/>
</dbReference>
<dbReference type="PANTHER" id="PTHR43439:SF2">
    <property type="entry name" value="ENZYME, PUTATIVE (JCVI)-RELATED"/>
    <property type="match status" value="1"/>
</dbReference>
<evidence type="ECO:0000313" key="5">
    <source>
        <dbReference type="Proteomes" id="UP000289323"/>
    </source>
</evidence>
<dbReference type="InterPro" id="IPR009081">
    <property type="entry name" value="PP-bd_ACP"/>
</dbReference>
<dbReference type="Pfam" id="PF07993">
    <property type="entry name" value="NAD_binding_4"/>
    <property type="match status" value="1"/>
</dbReference>
<dbReference type="PANTHER" id="PTHR43439">
    <property type="entry name" value="PHENYLACETATE-COENZYME A LIGASE"/>
    <property type="match status" value="1"/>
</dbReference>
<dbReference type="InterPro" id="IPR000873">
    <property type="entry name" value="AMP-dep_synth/lig_dom"/>
</dbReference>
<dbReference type="PROSITE" id="PS50075">
    <property type="entry name" value="CARRIER"/>
    <property type="match status" value="1"/>
</dbReference>
<dbReference type="Proteomes" id="UP000289323">
    <property type="component" value="Unassembled WGS sequence"/>
</dbReference>
<dbReference type="GO" id="GO:0031177">
    <property type="term" value="F:phosphopantetheine binding"/>
    <property type="evidence" value="ECO:0007669"/>
    <property type="project" value="InterPro"/>
</dbReference>
<dbReference type="Pfam" id="PF23562">
    <property type="entry name" value="AMP-binding_C_3"/>
    <property type="match status" value="1"/>
</dbReference>
<dbReference type="PROSITE" id="PS00455">
    <property type="entry name" value="AMP_BINDING"/>
    <property type="match status" value="1"/>
</dbReference>
<dbReference type="EMBL" id="OUUZ01000013">
    <property type="protein sequence ID" value="SPQ24467.1"/>
    <property type="molecule type" value="Genomic_DNA"/>
</dbReference>
<protein>
    <submittedName>
        <fullName evidence="4">A38e9461-7fc6-422e-86d0-4fd6235b452c</fullName>
    </submittedName>
</protein>
<dbReference type="AlphaFoldDB" id="A0A3S4F196"/>
<dbReference type="Gene3D" id="3.40.50.12780">
    <property type="entry name" value="N-terminal domain of ligase-like"/>
    <property type="match status" value="1"/>
</dbReference>
<dbReference type="Pfam" id="PF00501">
    <property type="entry name" value="AMP-binding"/>
    <property type="match status" value="1"/>
</dbReference>
<dbReference type="InterPro" id="IPR013120">
    <property type="entry name" value="FAR_NAD-bd"/>
</dbReference>
<sequence>MDAVADEHQRISRWENDPLPRVVDRLGQERPDGVYSIWATASGLRTITYRQLANAVNGAAGWLVSQLGPGPGGRDAEVLTYVGPTDVRYVVLLIAAVKAGYVLFMTSPRNSLEAHRSLFDRLKCRTLLTSDPVPPPVRPVIDVVDARHLIVPSVDELLGKEYPHFAFDKTFQEAQWDPLLIIHTSGSTGIPKPIIYTHEAWARQVRCVSRPVPGGIPSLDSASRGKRVISMLPLFHGAGISQHIFNAIPFGNIPIAVGTAAIPTAQDIVDTLKQTPAEVVIAVPSVVAELAQNPELLDFCASRLEMILFIGGALPQAIGDTVAAKVQLRCQWGASEVGIPQHVIAPELAGPGGWSYVRFHPCVGAAFDEIADGGYELVIRRDEALADTQPTFAIQNFVQLEKEYRTKDLFVPHPTVPDAWQWCARADDIIVFLNGEKTNPVSMEQHIVARNPELRGAIVVGSQRIQAALLIEPASTARLTTAEQAALIERVWPSVEEANQSASMHARIDKSLILVTPADRPPIRAGKGTIQRASTVAQYAAEIDQLYAQADETLDDDEAPAAAAAAAAPTDAAGVARVIREAVRAVTGWPTLEDADGFFERGMDSLQALRLTRAVRRAFGRQDLALSTIYQHPSVQALAEVVLVQAQDGRNGAESDRDRAEIEPMLATYRRMIQEIAQPTEKKRGAGEPIDVVLTGSTGTVGTFLLHALLGRPGIGHIFCLNRSADAGAVQRAKLADAGLLPAGDDGEDALAARVSFLQADLAAPRLGLDAAAYETIRSRASVVIHNAWPVNFNLPLAAFRPQLSALVHIFSLAAAAARPARVLFVSSVSAVGAAAARSGEPAPELVPTDPDAPYATGYSRAKFLAERLCDAAAAHLSGGSAAVDVAVARVGQVAGPVRRPGLWNPAEWLPTMVRSSAALGCLPDSLGAAFDAVDFVPVDVLADAVVDLATAAPEVLNPPGGVEEQRRAAVFNLRNPHPVPWAALLPAVADALATAAPVSGGAPSPVEVVAPATWLSRLQEAATKEGDNIEAAARRLPALKLLGFFQGLWASQGTEPVAPMAIERALAASPALAALGPVEPGWVRKWVAEWASVWS</sequence>
<keyword evidence="1" id="KW-0596">Phosphopantetheine</keyword>
<dbReference type="SMART" id="SM00823">
    <property type="entry name" value="PKS_PP"/>
    <property type="match status" value="1"/>
</dbReference>
<dbReference type="SUPFAM" id="SSF47336">
    <property type="entry name" value="ACP-like"/>
    <property type="match status" value="1"/>
</dbReference>